<dbReference type="InterPro" id="IPR043502">
    <property type="entry name" value="DNA/RNA_pol_sf"/>
</dbReference>
<sequence>MQLATARGCPSASADRCTHSFLGHFVPTTKLDPVVKAHFIQGQLLRSLEAAETSVRAVRTAAFLAVGVQPPASSPPVDPQDDYQLDVEAQRALSELVRRSDLSLADTIRVWRGQTATDPRPNKALCPDPLEWLLVGYEQQSLALKSIRTGIQHCFHPHGAVIPHGQDIERSNHKSAVVLANSLLHSIRDGQDLGTYMVVDKDVAARWPAIRISRFGCVPKADADPRTEARVIHDLSFPRGASVNDASNQADLPPLSYEHVAALARRIESIKVRNPHATVKIKRGDVKAAFRNLFGHVDVCAKFAGSLPRQGAVVVDLALPFGWTGSPAHYGVFGGAITFLVRRESPATLVPGSSDRERFYCYTWVDDHVLVEQDHDDRLELCEVALRLAMLAVLGPRSINEPKFTHWSTQSRALGLDWDTTTRTVSMPPDKIAKALLRIRELLQSPGVSRTSLSQVLGSLRHVCSCIRSARPFFQRIAALYRRSPRWSRRPLSAGAKLDVLWFEHILVHGQLQGVPLRYFGALPEPDVHIYMDASDSGLCALHPASQAFLRVQFDEEERALIARNAFSPSTYGSNFPQYSQSCAGDTHGSQWSRIR</sequence>
<dbReference type="EMBL" id="QXFT01000450">
    <property type="protein sequence ID" value="KAE9343633.1"/>
    <property type="molecule type" value="Genomic_DNA"/>
</dbReference>
<organism evidence="1 2">
    <name type="scientific">Phytophthora rubi</name>
    <dbReference type="NCBI Taxonomy" id="129364"/>
    <lineage>
        <taxon>Eukaryota</taxon>
        <taxon>Sar</taxon>
        <taxon>Stramenopiles</taxon>
        <taxon>Oomycota</taxon>
        <taxon>Peronosporomycetes</taxon>
        <taxon>Peronosporales</taxon>
        <taxon>Peronosporaceae</taxon>
        <taxon>Phytophthora</taxon>
    </lineage>
</organism>
<dbReference type="AlphaFoldDB" id="A0A6A4FHU8"/>
<proteinExistence type="predicted"/>
<dbReference type="PANTHER" id="PTHR33050:SF7">
    <property type="entry name" value="RIBONUCLEASE H"/>
    <property type="match status" value="1"/>
</dbReference>
<name>A0A6A4FHU8_9STRA</name>
<reference evidence="1 2" key="1">
    <citation type="submission" date="2018-08" db="EMBL/GenBank/DDBJ databases">
        <title>Genomic investigation of the strawberry pathogen Phytophthora fragariae indicates pathogenicity is determined by transcriptional variation in three key races.</title>
        <authorList>
            <person name="Adams T.M."/>
            <person name="Armitage A.D."/>
            <person name="Sobczyk M.K."/>
            <person name="Bates H.J."/>
            <person name="Dunwell J.M."/>
            <person name="Nellist C.F."/>
            <person name="Harrison R.J."/>
        </authorList>
    </citation>
    <scope>NUCLEOTIDE SEQUENCE [LARGE SCALE GENOMIC DNA]</scope>
    <source>
        <strain evidence="1 2">SCRP333</strain>
    </source>
</reference>
<protein>
    <submittedName>
        <fullName evidence="1">Uncharacterized protein</fullName>
    </submittedName>
</protein>
<evidence type="ECO:0000313" key="1">
    <source>
        <dbReference type="EMBL" id="KAE9343633.1"/>
    </source>
</evidence>
<keyword evidence="2" id="KW-1185">Reference proteome</keyword>
<dbReference type="PANTHER" id="PTHR33050">
    <property type="entry name" value="REVERSE TRANSCRIPTASE DOMAIN-CONTAINING PROTEIN"/>
    <property type="match status" value="1"/>
</dbReference>
<evidence type="ECO:0000313" key="2">
    <source>
        <dbReference type="Proteomes" id="UP000434957"/>
    </source>
</evidence>
<gene>
    <name evidence="1" type="ORF">PR003_g8870</name>
</gene>
<dbReference type="SUPFAM" id="SSF56672">
    <property type="entry name" value="DNA/RNA polymerases"/>
    <property type="match status" value="1"/>
</dbReference>
<accession>A0A6A4FHU8</accession>
<comment type="caution">
    <text evidence="1">The sequence shown here is derived from an EMBL/GenBank/DDBJ whole genome shotgun (WGS) entry which is preliminary data.</text>
</comment>
<dbReference type="InterPro" id="IPR052055">
    <property type="entry name" value="Hepadnavirus_pol/RT"/>
</dbReference>
<dbReference type="Proteomes" id="UP000434957">
    <property type="component" value="Unassembled WGS sequence"/>
</dbReference>